<dbReference type="PANTHER" id="PTHR13794">
    <property type="entry name" value="ENOLASE SUPERFAMILY, MANDELATE RACEMASE"/>
    <property type="match status" value="1"/>
</dbReference>
<dbReference type="GO" id="GO:0016836">
    <property type="term" value="F:hydro-lyase activity"/>
    <property type="evidence" value="ECO:0007669"/>
    <property type="project" value="TreeGrafter"/>
</dbReference>
<dbReference type="SMART" id="SM00922">
    <property type="entry name" value="MR_MLE"/>
    <property type="match status" value="1"/>
</dbReference>
<comment type="caution">
    <text evidence="6">The sequence shown here is derived from an EMBL/GenBank/DDBJ whole genome shotgun (WGS) entry which is preliminary data.</text>
</comment>
<dbReference type="Pfam" id="PF13378">
    <property type="entry name" value="MR_MLE_C"/>
    <property type="match status" value="1"/>
</dbReference>
<dbReference type="InterPro" id="IPR046945">
    <property type="entry name" value="RHMD-like"/>
</dbReference>
<dbReference type="EMBL" id="BMQA01000024">
    <property type="protein sequence ID" value="GGJ40525.1"/>
    <property type="molecule type" value="Genomic_DNA"/>
</dbReference>
<sequence length="411" mass="43615">MKITGYRSLTTVHRWGRPVGDANGVIADGVTEVPVVLLETDGGAVGVGLGAHADAARVFPALEGQDPRAVTALYDRMLAHTFKTGHGGATFGTIGALDMALWDLKGKLADEPLWRTLGAADRFVPGYASGLDIALSDEELVALYECWAERGFTAAKIKGGLDSERDVSRLRLVADVLRANNPSPAMMLDVNESWGRHEATRLLAKIEEQVELTWIEEPVRRWDVAGHRAVSRSARAAVATGENLTGLEQFRLLLMRDAVQVVQPASVWGITHFLRVAALAHGHDLPVSPVGYNADPLAHAAAAAPNHLAIEVQDLNLPVGLTADHTVTDGGIVLGDSPGLGITVDEETIMTLAETGDWSHPDGPHVRPADAGLRLVPKTDRPRTGTPCAQHAPLRPAADAANTAPTTSVTS</sequence>
<dbReference type="InterPro" id="IPR029017">
    <property type="entry name" value="Enolase-like_N"/>
</dbReference>
<keyword evidence="3" id="KW-0460">Magnesium</keyword>
<gene>
    <name evidence="6" type="ORF">GCM10010121_059460</name>
</gene>
<dbReference type="InterPro" id="IPR013342">
    <property type="entry name" value="Mandelate_racemase_C"/>
</dbReference>
<evidence type="ECO:0000256" key="4">
    <source>
        <dbReference type="SAM" id="MobiDB-lite"/>
    </source>
</evidence>
<dbReference type="GO" id="GO:0016052">
    <property type="term" value="P:carbohydrate catabolic process"/>
    <property type="evidence" value="ECO:0007669"/>
    <property type="project" value="TreeGrafter"/>
</dbReference>
<evidence type="ECO:0000259" key="5">
    <source>
        <dbReference type="SMART" id="SM00922"/>
    </source>
</evidence>
<dbReference type="CDD" id="cd03316">
    <property type="entry name" value="MR_like"/>
    <property type="match status" value="1"/>
</dbReference>
<dbReference type="Gene3D" id="3.30.390.10">
    <property type="entry name" value="Enolase-like, N-terminal domain"/>
    <property type="match status" value="1"/>
</dbReference>
<dbReference type="GO" id="GO:0000287">
    <property type="term" value="F:magnesium ion binding"/>
    <property type="evidence" value="ECO:0007669"/>
    <property type="project" value="TreeGrafter"/>
</dbReference>
<evidence type="ECO:0000256" key="2">
    <source>
        <dbReference type="ARBA" id="ARBA00022723"/>
    </source>
</evidence>
<dbReference type="InterPro" id="IPR013341">
    <property type="entry name" value="Mandelate_racemase_N_dom"/>
</dbReference>
<dbReference type="Proteomes" id="UP000657574">
    <property type="component" value="Unassembled WGS sequence"/>
</dbReference>
<proteinExistence type="predicted"/>
<feature type="compositionally biased region" description="Low complexity" evidence="4">
    <location>
        <begin position="389"/>
        <end position="411"/>
    </location>
</feature>
<evidence type="ECO:0000313" key="6">
    <source>
        <dbReference type="EMBL" id="GGJ40525.1"/>
    </source>
</evidence>
<reference evidence="6" key="1">
    <citation type="journal article" date="2014" name="Int. J. Syst. Evol. Microbiol.">
        <title>Complete genome sequence of Corynebacterium casei LMG S-19264T (=DSM 44701T), isolated from a smear-ripened cheese.</title>
        <authorList>
            <consortium name="US DOE Joint Genome Institute (JGI-PGF)"/>
            <person name="Walter F."/>
            <person name="Albersmeier A."/>
            <person name="Kalinowski J."/>
            <person name="Ruckert C."/>
        </authorList>
    </citation>
    <scope>NUCLEOTIDE SEQUENCE</scope>
    <source>
        <strain evidence="6">JCM 3086</strain>
    </source>
</reference>
<dbReference type="Gene3D" id="3.20.20.120">
    <property type="entry name" value="Enolase-like C-terminal domain"/>
    <property type="match status" value="1"/>
</dbReference>
<evidence type="ECO:0000256" key="3">
    <source>
        <dbReference type="ARBA" id="ARBA00022842"/>
    </source>
</evidence>
<dbReference type="SFLD" id="SFLDS00001">
    <property type="entry name" value="Enolase"/>
    <property type="match status" value="1"/>
</dbReference>
<keyword evidence="7" id="KW-1185">Reference proteome</keyword>
<feature type="region of interest" description="Disordered" evidence="4">
    <location>
        <begin position="355"/>
        <end position="411"/>
    </location>
</feature>
<evidence type="ECO:0000256" key="1">
    <source>
        <dbReference type="ARBA" id="ARBA00001946"/>
    </source>
</evidence>
<dbReference type="InterPro" id="IPR029065">
    <property type="entry name" value="Enolase_C-like"/>
</dbReference>
<reference evidence="6" key="2">
    <citation type="submission" date="2020-09" db="EMBL/GenBank/DDBJ databases">
        <authorList>
            <person name="Sun Q."/>
            <person name="Ohkuma M."/>
        </authorList>
    </citation>
    <scope>NUCLEOTIDE SEQUENCE</scope>
    <source>
        <strain evidence="6">JCM 3086</strain>
    </source>
</reference>
<feature type="domain" description="Mandelate racemase/muconate lactonizing enzyme C-terminal" evidence="5">
    <location>
        <begin position="137"/>
        <end position="237"/>
    </location>
</feature>
<comment type="cofactor">
    <cofactor evidence="1">
        <name>Mg(2+)</name>
        <dbReference type="ChEBI" id="CHEBI:18420"/>
    </cofactor>
</comment>
<evidence type="ECO:0000313" key="7">
    <source>
        <dbReference type="Proteomes" id="UP000657574"/>
    </source>
</evidence>
<protein>
    <submittedName>
        <fullName evidence="6">Racemase</fullName>
    </submittedName>
</protein>
<dbReference type="RefSeq" id="WP_189314354.1">
    <property type="nucleotide sequence ID" value="NZ_BMQA01000024.1"/>
</dbReference>
<dbReference type="SUPFAM" id="SSF51604">
    <property type="entry name" value="Enolase C-terminal domain-like"/>
    <property type="match status" value="1"/>
</dbReference>
<feature type="compositionally biased region" description="Basic and acidic residues" evidence="4">
    <location>
        <begin position="357"/>
        <end position="368"/>
    </location>
</feature>
<dbReference type="AlphaFoldDB" id="A0A917L332"/>
<dbReference type="SUPFAM" id="SSF54826">
    <property type="entry name" value="Enolase N-terminal domain-like"/>
    <property type="match status" value="1"/>
</dbReference>
<keyword evidence="2" id="KW-0479">Metal-binding</keyword>
<dbReference type="InterPro" id="IPR036849">
    <property type="entry name" value="Enolase-like_C_sf"/>
</dbReference>
<accession>A0A917L332</accession>
<dbReference type="Pfam" id="PF02746">
    <property type="entry name" value="MR_MLE_N"/>
    <property type="match status" value="1"/>
</dbReference>
<dbReference type="PANTHER" id="PTHR13794:SF58">
    <property type="entry name" value="MITOCHONDRIAL ENOLASE SUPERFAMILY MEMBER 1"/>
    <property type="match status" value="1"/>
</dbReference>
<name>A0A917L332_9ACTN</name>
<organism evidence="6 7">
    <name type="scientific">Streptomyces brasiliensis</name>
    <dbReference type="NCBI Taxonomy" id="1954"/>
    <lineage>
        <taxon>Bacteria</taxon>
        <taxon>Bacillati</taxon>
        <taxon>Actinomycetota</taxon>
        <taxon>Actinomycetes</taxon>
        <taxon>Kitasatosporales</taxon>
        <taxon>Streptomycetaceae</taxon>
        <taxon>Streptomyces</taxon>
    </lineage>
</organism>